<keyword evidence="1" id="KW-1133">Transmembrane helix</keyword>
<proteinExistence type="predicted"/>
<evidence type="ECO:0000256" key="1">
    <source>
        <dbReference type="SAM" id="Phobius"/>
    </source>
</evidence>
<name>A0ABX5RP85_9BURK</name>
<evidence type="ECO:0000313" key="5">
    <source>
        <dbReference type="Proteomes" id="UP000292307"/>
    </source>
</evidence>
<dbReference type="RefSeq" id="WP_131144544.1">
    <property type="nucleotide sequence ID" value="NZ_BMWV01000009.1"/>
</dbReference>
<accession>A0ABX5RP85</accession>
<dbReference type="CDD" id="cd20726">
    <property type="entry name" value="CDI_toxin_BpE479_tRNase-like"/>
    <property type="match status" value="1"/>
</dbReference>
<gene>
    <name evidence="4" type="ORF">EYF70_05735</name>
</gene>
<keyword evidence="5" id="KW-1185">Reference proteome</keyword>
<dbReference type="InterPro" id="IPR049195">
    <property type="entry name" value="Tre1-like_N"/>
</dbReference>
<feature type="transmembrane region" description="Helical" evidence="1">
    <location>
        <begin position="143"/>
        <end position="166"/>
    </location>
</feature>
<sequence length="449" mass="48004">MLLDNKEQVHFWRELERAEQWLSTNAGAAAGRVYDTMGRPGERTFVSYGNQVLAGVARVERVRQALEQSGPMAKRLVVEQLSGIDLSDVWEILIAACKEIALYYGGSVVAGAVVGGAVGSLALGVGAVPGAIAGTAAGSQVGIWVLTLLGLKELAVGLCSMFPAAMEHYQRGFREAWGAVPDKRRDIGNSAALPTGNVSAGAWHMAQGHVLMVTAILTALVAYLTVGRGNIAVLVQKLRQSRALGERFARWVSANERKLLAHPQLQARPNNSVPMAMGEPVPGGGRGASSNTKSSNVEVVEVINGPQMIAARDAVNLGEFKRLNMIDPAVGRIRPGEAGAAAELQNYMKGNLERALPGTPGDFIFTSGPNAGKTVDFMLTPDSMAQAGKINNFFAKNTARFSEQLSLHLNKADIVPLDMRFLTPHNQSLLMDIISKQPPELQSKIIILR</sequence>
<feature type="domain" description="NAD(+)--protein-arginine ADP-ribosyltransferase Tre1-like N-terminal" evidence="3">
    <location>
        <begin position="62"/>
        <end position="256"/>
    </location>
</feature>
<protein>
    <recommendedName>
        <fullName evidence="6">CdiA C-terminal tRNase domain-containing protein</fullName>
    </recommendedName>
</protein>
<dbReference type="EMBL" id="CP036401">
    <property type="protein sequence ID" value="QBI00405.1"/>
    <property type="molecule type" value="Genomic_DNA"/>
</dbReference>
<dbReference type="Proteomes" id="UP000292307">
    <property type="component" value="Chromosome"/>
</dbReference>
<keyword evidence="1" id="KW-0472">Membrane</keyword>
<reference evidence="4 5" key="1">
    <citation type="submission" date="2019-02" db="EMBL/GenBank/DDBJ databases">
        <title>Draft Genome Sequences of Six Type Strains of the Genus Massilia.</title>
        <authorList>
            <person name="Miess H."/>
            <person name="Frediansyhah A."/>
            <person name="Gross H."/>
        </authorList>
    </citation>
    <scope>NUCLEOTIDE SEQUENCE [LARGE SCALE GENOMIC DNA]</scope>
    <source>
        <strain evidence="4 5">DSM 17472</strain>
    </source>
</reference>
<evidence type="ECO:0000313" key="4">
    <source>
        <dbReference type="EMBL" id="QBI00405.1"/>
    </source>
</evidence>
<dbReference type="InterPro" id="IPR041620">
    <property type="entry name" value="CdiA_C_tRNase"/>
</dbReference>
<dbReference type="Pfam" id="PF21724">
    <property type="entry name" value="DUF6861"/>
    <property type="match status" value="1"/>
</dbReference>
<organism evidence="4 5">
    <name type="scientific">Pseudoduganella albidiflava</name>
    <dbReference type="NCBI Taxonomy" id="321983"/>
    <lineage>
        <taxon>Bacteria</taxon>
        <taxon>Pseudomonadati</taxon>
        <taxon>Pseudomonadota</taxon>
        <taxon>Betaproteobacteria</taxon>
        <taxon>Burkholderiales</taxon>
        <taxon>Oxalobacteraceae</taxon>
        <taxon>Telluria group</taxon>
        <taxon>Pseudoduganella</taxon>
    </lineage>
</organism>
<evidence type="ECO:0000259" key="3">
    <source>
        <dbReference type="Pfam" id="PF21724"/>
    </source>
</evidence>
<evidence type="ECO:0008006" key="6">
    <source>
        <dbReference type="Google" id="ProtNLM"/>
    </source>
</evidence>
<feature type="domain" description="CdiA C-terminal tRNase" evidence="2">
    <location>
        <begin position="335"/>
        <end position="448"/>
    </location>
</feature>
<keyword evidence="1" id="KW-0812">Transmembrane</keyword>
<feature type="transmembrane region" description="Helical" evidence="1">
    <location>
        <begin position="101"/>
        <end position="123"/>
    </location>
</feature>
<feature type="transmembrane region" description="Helical" evidence="1">
    <location>
        <begin position="212"/>
        <end position="235"/>
    </location>
</feature>
<evidence type="ECO:0000259" key="2">
    <source>
        <dbReference type="Pfam" id="PF18664"/>
    </source>
</evidence>
<dbReference type="Pfam" id="PF18664">
    <property type="entry name" value="CdiA_C_tRNase"/>
    <property type="match status" value="1"/>
</dbReference>